<evidence type="ECO:0000313" key="1">
    <source>
        <dbReference type="EMBL" id="MCO4291547.1"/>
    </source>
</evidence>
<accession>A0A9X2JAL1</accession>
<evidence type="ECO:0000313" key="2">
    <source>
        <dbReference type="Proteomes" id="UP001155182"/>
    </source>
</evidence>
<dbReference type="EMBL" id="JAMWYS010000006">
    <property type="protein sequence ID" value="MCO4291547.1"/>
    <property type="molecule type" value="Genomic_DNA"/>
</dbReference>
<name>A0A9X2JAL1_9SPHI</name>
<proteinExistence type="predicted"/>
<reference evidence="1" key="1">
    <citation type="submission" date="2022-06" db="EMBL/GenBank/DDBJ databases">
        <title>Solitalea sp. MAHUQ-68 isolated from rhizospheric soil.</title>
        <authorList>
            <person name="Huq M.A."/>
        </authorList>
    </citation>
    <scope>NUCLEOTIDE SEQUENCE</scope>
    <source>
        <strain evidence="1">MAHUQ-68</strain>
    </source>
</reference>
<dbReference type="PROSITE" id="PS51257">
    <property type="entry name" value="PROKAR_LIPOPROTEIN"/>
    <property type="match status" value="1"/>
</dbReference>
<organism evidence="1 2">
    <name type="scientific">Solitalea agri</name>
    <dbReference type="NCBI Taxonomy" id="2953739"/>
    <lineage>
        <taxon>Bacteria</taxon>
        <taxon>Pseudomonadati</taxon>
        <taxon>Bacteroidota</taxon>
        <taxon>Sphingobacteriia</taxon>
        <taxon>Sphingobacteriales</taxon>
        <taxon>Sphingobacteriaceae</taxon>
        <taxon>Solitalea</taxon>
    </lineage>
</organism>
<gene>
    <name evidence="1" type="ORF">NF867_01550</name>
</gene>
<sequence length="144" mass="15623">MKKNFLFPALFFCASIFVSCKKDEAVTKSKEDKAADLTAYNFKNSTSDNFVNNLNAAIANSATLTVGKDIVFPKAYSISREQLQALLDNPQLGKANIFLGLNDKKELQVMLIGADGAGKNLSSAESNSDNVVFSDVRTCPPMCK</sequence>
<dbReference type="AlphaFoldDB" id="A0A9X2JAL1"/>
<dbReference type="RefSeq" id="WP_252585784.1">
    <property type="nucleotide sequence ID" value="NZ_JAMWYS010000006.1"/>
</dbReference>
<protein>
    <submittedName>
        <fullName evidence="1">Uncharacterized protein</fullName>
    </submittedName>
</protein>
<dbReference type="Proteomes" id="UP001155182">
    <property type="component" value="Unassembled WGS sequence"/>
</dbReference>
<keyword evidence="2" id="KW-1185">Reference proteome</keyword>
<comment type="caution">
    <text evidence="1">The sequence shown here is derived from an EMBL/GenBank/DDBJ whole genome shotgun (WGS) entry which is preliminary data.</text>
</comment>